<dbReference type="InterPro" id="IPR013830">
    <property type="entry name" value="SGNH_hydro"/>
</dbReference>
<keyword evidence="1" id="KW-1133">Transmembrane helix</keyword>
<dbReference type="RefSeq" id="WP_185765211.1">
    <property type="nucleotide sequence ID" value="NZ_RIBP01000004.1"/>
</dbReference>
<comment type="caution">
    <text evidence="3">The sequence shown here is derived from an EMBL/GenBank/DDBJ whole genome shotgun (WGS) entry which is preliminary data.</text>
</comment>
<sequence>MKVNKTLWILVLFIALVFVIYFGINFQAFKSKEITAMSIKIEEINNERTYKDRLVDEKIKWINEYLKKGNIEQPEKEMTEAEFFVLLSKIYGVSPILTDSSEYWAAGYYQMAVEKYEYNTLDVKQSNEKISYLRAAEIVNMILGEKNKGILSFNFLIQNGYKELFGEKNSKLAVSRKEGISIILRTKELGFYTFQKVNKNSKKSFVFLGDSISLGWNADNNTTKNKPTNYGFPYLIGNQNEDYHITNLASSGAYTKTLLTKLNNPIYQTKIKKADLICIDIGSVDLLESAREYLEKVKNGGALPTAKQVINIKDAAKLAMNNIDSIIKEIRIYTDSPIYLIGLYNPIPSGTVGADFGDSIIKEMNKYSVRITKDYSSVIYVDSFSTFKGKETKYVIDGEIHPTYEGQKVIAYLLSQKLPKQ</sequence>
<dbReference type="SUPFAM" id="SSF52266">
    <property type="entry name" value="SGNH hydrolase"/>
    <property type="match status" value="1"/>
</dbReference>
<dbReference type="InterPro" id="IPR036514">
    <property type="entry name" value="SGNH_hydro_sf"/>
</dbReference>
<protein>
    <recommendedName>
        <fullName evidence="2">SGNH hydrolase-type esterase domain-containing protein</fullName>
    </recommendedName>
</protein>
<dbReference type="GO" id="GO:0004622">
    <property type="term" value="F:phosphatidylcholine lysophospholipase activity"/>
    <property type="evidence" value="ECO:0007669"/>
    <property type="project" value="TreeGrafter"/>
</dbReference>
<feature type="domain" description="SGNH hydrolase-type esterase" evidence="2">
    <location>
        <begin position="207"/>
        <end position="408"/>
    </location>
</feature>
<dbReference type="PANTHER" id="PTHR30383:SF5">
    <property type="entry name" value="SGNH HYDROLASE-TYPE ESTERASE DOMAIN-CONTAINING PROTEIN"/>
    <property type="match status" value="1"/>
</dbReference>
<dbReference type="EMBL" id="RIBP01000004">
    <property type="protein sequence ID" value="TRZ36814.1"/>
    <property type="molecule type" value="Genomic_DNA"/>
</dbReference>
<feature type="transmembrane region" description="Helical" evidence="1">
    <location>
        <begin position="6"/>
        <end position="24"/>
    </location>
</feature>
<reference evidence="4" key="1">
    <citation type="submission" date="2018-10" db="EMBL/GenBank/DDBJ databases">
        <title>FDA dAtabase for Regulatory Grade micrObial Sequences (FDA-ARGOS): Supporting development and validation of Infectious Disease Dx tests.</title>
        <authorList>
            <person name="Minogue T."/>
            <person name="Wolcott M."/>
            <person name="Wasieloski L."/>
            <person name="Aguilar W."/>
            <person name="Moore D."/>
            <person name="Tallon L."/>
            <person name="Sadzewicz L."/>
            <person name="Sengamalay N."/>
            <person name="Ott S."/>
            <person name="Godinez A."/>
            <person name="Nagaraj S."/>
            <person name="Vavikolanu K."/>
            <person name="Vyas G."/>
            <person name="Nadendla S."/>
            <person name="George J."/>
            <person name="Sichtig H."/>
        </authorList>
    </citation>
    <scope>NUCLEOTIDE SEQUENCE [LARGE SCALE GENOMIC DNA]</scope>
    <source>
        <strain evidence="4">FDAARGOS_343</strain>
    </source>
</reference>
<evidence type="ECO:0000256" key="1">
    <source>
        <dbReference type="SAM" id="Phobius"/>
    </source>
</evidence>
<dbReference type="Proteomes" id="UP000319837">
    <property type="component" value="Unassembled WGS sequence"/>
</dbReference>
<dbReference type="Gene3D" id="3.40.50.1110">
    <property type="entry name" value="SGNH hydrolase"/>
    <property type="match status" value="1"/>
</dbReference>
<organism evidence="3 4">
    <name type="scientific">Niallia circulans</name>
    <name type="common">Bacillus circulans</name>
    <dbReference type="NCBI Taxonomy" id="1397"/>
    <lineage>
        <taxon>Bacteria</taxon>
        <taxon>Bacillati</taxon>
        <taxon>Bacillota</taxon>
        <taxon>Bacilli</taxon>
        <taxon>Bacillales</taxon>
        <taxon>Bacillaceae</taxon>
        <taxon>Niallia</taxon>
    </lineage>
</organism>
<name>A0A553SIJ7_NIACI</name>
<dbReference type="Pfam" id="PF13472">
    <property type="entry name" value="Lipase_GDSL_2"/>
    <property type="match status" value="1"/>
</dbReference>
<dbReference type="AlphaFoldDB" id="A0A553SIJ7"/>
<evidence type="ECO:0000259" key="2">
    <source>
        <dbReference type="Pfam" id="PF13472"/>
    </source>
</evidence>
<accession>A0A553SIJ7</accession>
<dbReference type="InterPro" id="IPR051532">
    <property type="entry name" value="Ester_Hydrolysis_Enzymes"/>
</dbReference>
<keyword evidence="1" id="KW-0812">Transmembrane</keyword>
<dbReference type="PANTHER" id="PTHR30383">
    <property type="entry name" value="THIOESTERASE 1/PROTEASE 1/LYSOPHOSPHOLIPASE L1"/>
    <property type="match status" value="1"/>
</dbReference>
<proteinExistence type="predicted"/>
<evidence type="ECO:0000313" key="4">
    <source>
        <dbReference type="Proteomes" id="UP000319837"/>
    </source>
</evidence>
<evidence type="ECO:0000313" key="3">
    <source>
        <dbReference type="EMBL" id="TRZ36814.1"/>
    </source>
</evidence>
<keyword evidence="1" id="KW-0472">Membrane</keyword>
<gene>
    <name evidence="3" type="ORF">CEQ21_14985</name>
</gene>